<sequence>MPFTSAQYRRGISSPGGIRMNRPHASDAPRPPPEVPGYRLSRVIGQGGMSTVWLGTQLSLSREVAIKVMLPDALADEVSRRRFENEARTIARLEHPHIVGIHEVGRTRDGLPWYSMPHLPRGHVGQRDLRDDPARIREILRALLSALGFAHARGVVHRDVKAENVLFDEADRPLLADFGIALRRGHGTRVTMTGLAVGSTAYMSPEQARGQQVDHRTDLYSVGVLAWEMLTGELPYQADDALSMAIMHAQNPLPKLPHELRHWQRFMDRAMAKSPARRFHDAKQMQAALDEVPQRVGQRTPRFAIALRKARDGVRHMPRIAWVPVGLLVAAGIGFALRTPGGGTPGPERGTPTGSAVAAGAAGGSETGAANGDPLQSMHRAAPESDVDRLLVEVREQLRAGRLVSPAGGNAVESLVGAWRSDRAHLALPDTTANVMAALTRESVRQLDAGADARAAELLRRAAALAREAGTAGVAPLQAQHREVEQALGKRIDRAVDVDDRATASRAVAFAREHDLPDGVVARLQVRSQREPPLEVRFARDIGDMVMLRDGDRLFASMRRAVTRDEYARFASATGREPAACRERGSLLRVVSPRDWTQPGFDQSADDPVVCVSWDDASAYAQWLSRQTGKRHRLSTAAEAALMPGSGGARAVSEWRSDCAGDCSKRNAIGRSWRSDNARRSLDAARGYDDVGFRLVRDP</sequence>
<keyword evidence="2 5" id="KW-0547">Nucleotide-binding</keyword>
<accession>A0A4R5TY39</accession>
<evidence type="ECO:0000256" key="2">
    <source>
        <dbReference type="ARBA" id="ARBA00022741"/>
    </source>
</evidence>
<dbReference type="GO" id="GO:0004674">
    <property type="term" value="F:protein serine/threonine kinase activity"/>
    <property type="evidence" value="ECO:0007669"/>
    <property type="project" value="TreeGrafter"/>
</dbReference>
<dbReference type="SUPFAM" id="SSF56112">
    <property type="entry name" value="Protein kinase-like (PK-like)"/>
    <property type="match status" value="1"/>
</dbReference>
<dbReference type="InterPro" id="IPR042095">
    <property type="entry name" value="SUMF_sf"/>
</dbReference>
<gene>
    <name evidence="8" type="ORF">E2F46_05885</name>
</gene>
<keyword evidence="4 5" id="KW-0067">ATP-binding</keyword>
<dbReference type="Proteomes" id="UP000294796">
    <property type="component" value="Unassembled WGS sequence"/>
</dbReference>
<evidence type="ECO:0000259" key="7">
    <source>
        <dbReference type="PROSITE" id="PS50011"/>
    </source>
</evidence>
<dbReference type="PANTHER" id="PTHR43289:SF6">
    <property type="entry name" value="SERINE_THREONINE-PROTEIN KINASE NEKL-3"/>
    <property type="match status" value="1"/>
</dbReference>
<comment type="caution">
    <text evidence="8">The sequence shown here is derived from an EMBL/GenBank/DDBJ whole genome shotgun (WGS) entry which is preliminary data.</text>
</comment>
<dbReference type="InterPro" id="IPR008271">
    <property type="entry name" value="Ser/Thr_kinase_AS"/>
</dbReference>
<evidence type="ECO:0000256" key="3">
    <source>
        <dbReference type="ARBA" id="ARBA00022777"/>
    </source>
</evidence>
<dbReference type="PROSITE" id="PS00107">
    <property type="entry name" value="PROTEIN_KINASE_ATP"/>
    <property type="match status" value="1"/>
</dbReference>
<evidence type="ECO:0000256" key="5">
    <source>
        <dbReference type="PROSITE-ProRule" id="PRU10141"/>
    </source>
</evidence>
<dbReference type="InterPro" id="IPR016187">
    <property type="entry name" value="CTDL_fold"/>
</dbReference>
<dbReference type="InterPro" id="IPR011009">
    <property type="entry name" value="Kinase-like_dom_sf"/>
</dbReference>
<organism evidence="8 9">
    <name type="scientific">Luteimonas aestuarii</name>
    <dbReference type="NCBI Taxonomy" id="453837"/>
    <lineage>
        <taxon>Bacteria</taxon>
        <taxon>Pseudomonadati</taxon>
        <taxon>Pseudomonadota</taxon>
        <taxon>Gammaproteobacteria</taxon>
        <taxon>Lysobacterales</taxon>
        <taxon>Lysobacteraceae</taxon>
        <taxon>Luteimonas</taxon>
    </lineage>
</organism>
<keyword evidence="9" id="KW-1185">Reference proteome</keyword>
<dbReference type="PROSITE" id="PS50011">
    <property type="entry name" value="PROTEIN_KINASE_DOM"/>
    <property type="match status" value="1"/>
</dbReference>
<evidence type="ECO:0000256" key="4">
    <source>
        <dbReference type="ARBA" id="ARBA00022840"/>
    </source>
</evidence>
<feature type="region of interest" description="Disordered" evidence="6">
    <location>
        <begin position="1"/>
        <end position="36"/>
    </location>
</feature>
<name>A0A4R5TY39_9GAMM</name>
<evidence type="ECO:0000313" key="9">
    <source>
        <dbReference type="Proteomes" id="UP000294796"/>
    </source>
</evidence>
<feature type="region of interest" description="Disordered" evidence="6">
    <location>
        <begin position="340"/>
        <end position="384"/>
    </location>
</feature>
<dbReference type="OrthoDB" id="9801841at2"/>
<dbReference type="EMBL" id="SMTF01000003">
    <property type="protein sequence ID" value="TDK26126.1"/>
    <property type="molecule type" value="Genomic_DNA"/>
</dbReference>
<dbReference type="InterPro" id="IPR017441">
    <property type="entry name" value="Protein_kinase_ATP_BS"/>
</dbReference>
<proteinExistence type="predicted"/>
<dbReference type="Pfam" id="PF00069">
    <property type="entry name" value="Pkinase"/>
    <property type="match status" value="1"/>
</dbReference>
<dbReference type="InterPro" id="IPR005532">
    <property type="entry name" value="SUMF_dom"/>
</dbReference>
<reference evidence="8 9" key="1">
    <citation type="submission" date="2019-03" db="EMBL/GenBank/DDBJ databases">
        <title>Luteimonas zhaokaii sp.nov., isolated from the rectal contents of Plateau pika in Yushu, Qinghai Province, China.</title>
        <authorList>
            <person name="Zhang G."/>
        </authorList>
    </citation>
    <scope>NUCLEOTIDE SEQUENCE [LARGE SCALE GENOMIC DNA]</scope>
    <source>
        <strain evidence="8 9">B9</strain>
    </source>
</reference>
<dbReference type="SMART" id="SM00220">
    <property type="entry name" value="S_TKc"/>
    <property type="match status" value="1"/>
</dbReference>
<dbReference type="PANTHER" id="PTHR43289">
    <property type="entry name" value="MITOGEN-ACTIVATED PROTEIN KINASE KINASE KINASE 20-RELATED"/>
    <property type="match status" value="1"/>
</dbReference>
<dbReference type="Gene3D" id="3.90.1580.10">
    <property type="entry name" value="paralog of FGE (formylglycine-generating enzyme)"/>
    <property type="match status" value="1"/>
</dbReference>
<evidence type="ECO:0000256" key="1">
    <source>
        <dbReference type="ARBA" id="ARBA00022679"/>
    </source>
</evidence>
<dbReference type="GO" id="GO:0005524">
    <property type="term" value="F:ATP binding"/>
    <property type="evidence" value="ECO:0007669"/>
    <property type="project" value="UniProtKB-UniRule"/>
</dbReference>
<evidence type="ECO:0000313" key="8">
    <source>
        <dbReference type="EMBL" id="TDK26126.1"/>
    </source>
</evidence>
<feature type="domain" description="Protein kinase" evidence="7">
    <location>
        <begin position="38"/>
        <end position="303"/>
    </location>
</feature>
<keyword evidence="3" id="KW-0418">Kinase</keyword>
<keyword evidence="1" id="KW-0808">Transferase</keyword>
<dbReference type="SUPFAM" id="SSF56436">
    <property type="entry name" value="C-type lectin-like"/>
    <property type="match status" value="1"/>
</dbReference>
<feature type="compositionally biased region" description="Low complexity" evidence="6">
    <location>
        <begin position="346"/>
        <end position="360"/>
    </location>
</feature>
<protein>
    <recommendedName>
        <fullName evidence="7">Protein kinase domain-containing protein</fullName>
    </recommendedName>
</protein>
<dbReference type="PROSITE" id="PS00108">
    <property type="entry name" value="PROTEIN_KINASE_ST"/>
    <property type="match status" value="1"/>
</dbReference>
<evidence type="ECO:0000256" key="6">
    <source>
        <dbReference type="SAM" id="MobiDB-lite"/>
    </source>
</evidence>
<dbReference type="CDD" id="cd14014">
    <property type="entry name" value="STKc_PknB_like"/>
    <property type="match status" value="1"/>
</dbReference>
<dbReference type="InterPro" id="IPR000719">
    <property type="entry name" value="Prot_kinase_dom"/>
</dbReference>
<dbReference type="Gene3D" id="3.30.200.20">
    <property type="entry name" value="Phosphorylase Kinase, domain 1"/>
    <property type="match status" value="1"/>
</dbReference>
<dbReference type="Gene3D" id="1.10.510.10">
    <property type="entry name" value="Transferase(Phosphotransferase) domain 1"/>
    <property type="match status" value="1"/>
</dbReference>
<feature type="binding site" evidence="5">
    <location>
        <position position="67"/>
    </location>
    <ligand>
        <name>ATP</name>
        <dbReference type="ChEBI" id="CHEBI:30616"/>
    </ligand>
</feature>
<dbReference type="AlphaFoldDB" id="A0A4R5TY39"/>
<dbReference type="Pfam" id="PF03781">
    <property type="entry name" value="FGE-sulfatase"/>
    <property type="match status" value="1"/>
</dbReference>